<feature type="transmembrane region" description="Helical" evidence="1">
    <location>
        <begin position="82"/>
        <end position="103"/>
    </location>
</feature>
<proteinExistence type="predicted"/>
<evidence type="ECO:0000313" key="3">
    <source>
        <dbReference type="Proteomes" id="UP000594638"/>
    </source>
</evidence>
<dbReference type="AlphaFoldDB" id="A0A8S0TGT6"/>
<evidence type="ECO:0008006" key="4">
    <source>
        <dbReference type="Google" id="ProtNLM"/>
    </source>
</evidence>
<keyword evidence="3" id="KW-1185">Reference proteome</keyword>
<dbReference type="Gramene" id="OE9A049869T1">
    <property type="protein sequence ID" value="OE9A049869C1"/>
    <property type="gene ID" value="OE9A049869"/>
</dbReference>
<keyword evidence="1" id="KW-0812">Transmembrane</keyword>
<accession>A0A8S0TGT6</accession>
<comment type="caution">
    <text evidence="2">The sequence shown here is derived from an EMBL/GenBank/DDBJ whole genome shotgun (WGS) entry which is preliminary data.</text>
</comment>
<keyword evidence="1" id="KW-1133">Transmembrane helix</keyword>
<gene>
    <name evidence="2" type="ORF">OLEA9_A049869</name>
</gene>
<organism evidence="2 3">
    <name type="scientific">Olea europaea subsp. europaea</name>
    <dbReference type="NCBI Taxonomy" id="158383"/>
    <lineage>
        <taxon>Eukaryota</taxon>
        <taxon>Viridiplantae</taxon>
        <taxon>Streptophyta</taxon>
        <taxon>Embryophyta</taxon>
        <taxon>Tracheophyta</taxon>
        <taxon>Spermatophyta</taxon>
        <taxon>Magnoliopsida</taxon>
        <taxon>eudicotyledons</taxon>
        <taxon>Gunneridae</taxon>
        <taxon>Pentapetalae</taxon>
        <taxon>asterids</taxon>
        <taxon>lamiids</taxon>
        <taxon>Lamiales</taxon>
        <taxon>Oleaceae</taxon>
        <taxon>Oleeae</taxon>
        <taxon>Olea</taxon>
    </lineage>
</organism>
<protein>
    <recommendedName>
        <fullName evidence="4">Transmembrane protein</fullName>
    </recommendedName>
</protein>
<dbReference type="Proteomes" id="UP000594638">
    <property type="component" value="Unassembled WGS sequence"/>
</dbReference>
<evidence type="ECO:0000256" key="1">
    <source>
        <dbReference type="SAM" id="Phobius"/>
    </source>
</evidence>
<evidence type="ECO:0000313" key="2">
    <source>
        <dbReference type="EMBL" id="CAA3003633.1"/>
    </source>
</evidence>
<name>A0A8S0TGT6_OLEEU</name>
<feature type="transmembrane region" description="Helical" evidence="1">
    <location>
        <begin position="7"/>
        <end position="32"/>
    </location>
</feature>
<keyword evidence="1" id="KW-0472">Membrane</keyword>
<reference evidence="2 3" key="1">
    <citation type="submission" date="2019-12" db="EMBL/GenBank/DDBJ databases">
        <authorList>
            <person name="Alioto T."/>
            <person name="Alioto T."/>
            <person name="Gomez Garrido J."/>
        </authorList>
    </citation>
    <scope>NUCLEOTIDE SEQUENCE [LARGE SCALE GENOMIC DNA]</scope>
</reference>
<dbReference type="EMBL" id="CACTIH010005994">
    <property type="protein sequence ID" value="CAA3003633.1"/>
    <property type="molecule type" value="Genomic_DNA"/>
</dbReference>
<sequence>MESKECCAAVCVGVSGVEVPVKVVIAWCWYWWQRSDGYGDDDGVFLSNLGIYWWKMSGTIELGMEISGGCAGAVVLEWWPTVWVVAGVMVRCWWLQVVLAMTVRWWSFGVQRIDDDVGRGHGGRAMILGGCDLFIFVRSGGGVGFDGNRGGSAGCGSSDVGCAEKCDRDS</sequence>